<dbReference type="PANTHER" id="PTHR35372:SF2">
    <property type="entry name" value="SF3 HELICASE DOMAIN-CONTAINING PROTEIN"/>
    <property type="match status" value="1"/>
</dbReference>
<keyword evidence="3" id="KW-1185">Reference proteome</keyword>
<accession>A0A1Y1IX39</accession>
<dbReference type="Proteomes" id="UP000054558">
    <property type="component" value="Unassembled WGS sequence"/>
</dbReference>
<reference evidence="2 3" key="1">
    <citation type="journal article" date="2014" name="Nat. Commun.">
        <title>Klebsormidium flaccidum genome reveals primary factors for plant terrestrial adaptation.</title>
        <authorList>
            <person name="Hori K."/>
            <person name="Maruyama F."/>
            <person name="Fujisawa T."/>
            <person name="Togashi T."/>
            <person name="Yamamoto N."/>
            <person name="Seo M."/>
            <person name="Sato S."/>
            <person name="Yamada T."/>
            <person name="Mori H."/>
            <person name="Tajima N."/>
            <person name="Moriyama T."/>
            <person name="Ikeuchi M."/>
            <person name="Watanabe M."/>
            <person name="Wada H."/>
            <person name="Kobayashi K."/>
            <person name="Saito M."/>
            <person name="Masuda T."/>
            <person name="Sasaki-Sekimoto Y."/>
            <person name="Mashiguchi K."/>
            <person name="Awai K."/>
            <person name="Shimojima M."/>
            <person name="Masuda S."/>
            <person name="Iwai M."/>
            <person name="Nobusawa T."/>
            <person name="Narise T."/>
            <person name="Kondo S."/>
            <person name="Saito H."/>
            <person name="Sato R."/>
            <person name="Murakawa M."/>
            <person name="Ihara Y."/>
            <person name="Oshima-Yamada Y."/>
            <person name="Ohtaka K."/>
            <person name="Satoh M."/>
            <person name="Sonobe K."/>
            <person name="Ishii M."/>
            <person name="Ohtani R."/>
            <person name="Kanamori-Sato M."/>
            <person name="Honoki R."/>
            <person name="Miyazaki D."/>
            <person name="Mochizuki H."/>
            <person name="Umetsu J."/>
            <person name="Higashi K."/>
            <person name="Shibata D."/>
            <person name="Kamiya Y."/>
            <person name="Sato N."/>
            <person name="Nakamura Y."/>
            <person name="Tabata S."/>
            <person name="Ida S."/>
            <person name="Kurokawa K."/>
            <person name="Ohta H."/>
        </authorList>
    </citation>
    <scope>NUCLEOTIDE SEQUENCE [LARGE SCALE GENOMIC DNA]</scope>
    <source>
        <strain evidence="2 3">NIES-2285</strain>
    </source>
</reference>
<evidence type="ECO:0000313" key="2">
    <source>
        <dbReference type="EMBL" id="GAQ93317.1"/>
    </source>
</evidence>
<sequence>MTSAKLPHCDWWREGVQASHFLTHLLWNGKGVCKQMLETTLGEYYGVMSKDAVVKAPGQHPPSKGAATGYLAELQGKRVAVTDETSPGERVDVGVVLKMTGGGKVSSRLLFQNNVCNGTTAHRLLAARQTRGRASSVTIRYRLI</sequence>
<dbReference type="InterPro" id="IPR051620">
    <property type="entry name" value="ORF904-like_C"/>
</dbReference>
<keyword evidence="1" id="KW-0378">Hydrolase</keyword>
<dbReference type="GO" id="GO:0016787">
    <property type="term" value="F:hydrolase activity"/>
    <property type="evidence" value="ECO:0007669"/>
    <property type="project" value="UniProtKB-KW"/>
</dbReference>
<evidence type="ECO:0000313" key="3">
    <source>
        <dbReference type="Proteomes" id="UP000054558"/>
    </source>
</evidence>
<dbReference type="PANTHER" id="PTHR35372">
    <property type="entry name" value="ATP BINDING PROTEIN-RELATED"/>
    <property type="match status" value="1"/>
</dbReference>
<protein>
    <submittedName>
        <fullName evidence="2">Uncharacterized protein</fullName>
    </submittedName>
</protein>
<dbReference type="AlphaFoldDB" id="A0A1Y1IX39"/>
<dbReference type="EMBL" id="DF238385">
    <property type="protein sequence ID" value="GAQ93317.1"/>
    <property type="molecule type" value="Genomic_DNA"/>
</dbReference>
<proteinExistence type="predicted"/>
<evidence type="ECO:0000256" key="1">
    <source>
        <dbReference type="ARBA" id="ARBA00022801"/>
    </source>
</evidence>
<name>A0A1Y1IX39_KLENI</name>
<gene>
    <name evidence="2" type="ORF">KFL_014360015</name>
</gene>
<organism evidence="2 3">
    <name type="scientific">Klebsormidium nitens</name>
    <name type="common">Green alga</name>
    <name type="synonym">Ulothrix nitens</name>
    <dbReference type="NCBI Taxonomy" id="105231"/>
    <lineage>
        <taxon>Eukaryota</taxon>
        <taxon>Viridiplantae</taxon>
        <taxon>Streptophyta</taxon>
        <taxon>Klebsormidiophyceae</taxon>
        <taxon>Klebsormidiales</taxon>
        <taxon>Klebsormidiaceae</taxon>
        <taxon>Klebsormidium</taxon>
    </lineage>
</organism>